<dbReference type="Proteomes" id="UP000501058">
    <property type="component" value="Chromosome"/>
</dbReference>
<organism evidence="1 2">
    <name type="scientific">Propioniciclava coleopterorum</name>
    <dbReference type="NCBI Taxonomy" id="2714937"/>
    <lineage>
        <taxon>Bacteria</taxon>
        <taxon>Bacillati</taxon>
        <taxon>Actinomycetota</taxon>
        <taxon>Actinomycetes</taxon>
        <taxon>Propionibacteriales</taxon>
        <taxon>Propionibacteriaceae</taxon>
        <taxon>Propioniciclava</taxon>
    </lineage>
</organism>
<dbReference type="RefSeq" id="WP_166235452.1">
    <property type="nucleotide sequence ID" value="NZ_CP049865.1"/>
</dbReference>
<gene>
    <name evidence="1" type="ORF">G7070_17210</name>
</gene>
<dbReference type="CDD" id="cd12952">
    <property type="entry name" value="MMP_ACEL2062"/>
    <property type="match status" value="1"/>
</dbReference>
<dbReference type="EMBL" id="CP049865">
    <property type="protein sequence ID" value="QIK74047.1"/>
    <property type="molecule type" value="Genomic_DNA"/>
</dbReference>
<protein>
    <submittedName>
        <fullName evidence="1">Metallopeptidase family protein</fullName>
    </submittedName>
</protein>
<name>A0A6G7YBR0_9ACTN</name>
<dbReference type="AlphaFoldDB" id="A0A6G7YBR0"/>
<evidence type="ECO:0000313" key="1">
    <source>
        <dbReference type="EMBL" id="QIK74047.1"/>
    </source>
</evidence>
<sequence length="113" mass="12723">MTDDEFEGHVNDALDSIPAELLDLLDNCVIVIEDEAPEHDPDLLGEYDGTPLTERGFQYGGVLPDRIIIYKNPTLRYCRSHAEVVEEVGITVVHEIAHFFGIDDDRLHELGYA</sequence>
<dbReference type="SUPFAM" id="SSF55486">
    <property type="entry name" value="Metalloproteases ('zincins'), catalytic domain"/>
    <property type="match status" value="1"/>
</dbReference>
<dbReference type="Pfam" id="PF06262">
    <property type="entry name" value="Zincin_1"/>
    <property type="match status" value="1"/>
</dbReference>
<proteinExistence type="predicted"/>
<dbReference type="InterPro" id="IPR010428">
    <property type="entry name" value="Zincin_1"/>
</dbReference>
<evidence type="ECO:0000313" key="2">
    <source>
        <dbReference type="Proteomes" id="UP000501058"/>
    </source>
</evidence>
<dbReference type="Gene3D" id="3.30.2010.20">
    <property type="match status" value="1"/>
</dbReference>
<dbReference type="InterPro" id="IPR038555">
    <property type="entry name" value="Zincin_1_sf"/>
</dbReference>
<dbReference type="KEGG" id="prv:G7070_17210"/>
<accession>A0A6G7YBR0</accession>
<reference evidence="1 2" key="1">
    <citation type="submission" date="2020-03" db="EMBL/GenBank/DDBJ databases">
        <title>Propioniciclava sp. nov., isolated from Hydrophilus acuminatus.</title>
        <authorList>
            <person name="Hyun D.-W."/>
            <person name="Bae J.-W."/>
        </authorList>
    </citation>
    <scope>NUCLEOTIDE SEQUENCE [LARGE SCALE GENOMIC DNA]</scope>
    <source>
        <strain evidence="1 2">HDW11</strain>
    </source>
</reference>
<keyword evidence="2" id="KW-1185">Reference proteome</keyword>